<evidence type="ECO:0000313" key="2">
    <source>
        <dbReference type="EMBL" id="MFD1647977.1"/>
    </source>
</evidence>
<evidence type="ECO:0000313" key="3">
    <source>
        <dbReference type="Proteomes" id="UP001597034"/>
    </source>
</evidence>
<comment type="caution">
    <text evidence="2">The sequence shown here is derived from an EMBL/GenBank/DDBJ whole genome shotgun (WGS) entry which is preliminary data.</text>
</comment>
<dbReference type="AlphaFoldDB" id="A0ABD6DP13"/>
<dbReference type="Pfam" id="PF12705">
    <property type="entry name" value="PDDEXK_1"/>
    <property type="match status" value="1"/>
</dbReference>
<evidence type="ECO:0000259" key="1">
    <source>
        <dbReference type="Pfam" id="PF12705"/>
    </source>
</evidence>
<accession>A0ABD6DP13</accession>
<protein>
    <submittedName>
        <fullName evidence="2">PD-(D/E)XK nuclease family protein</fullName>
    </submittedName>
</protein>
<proteinExistence type="predicted"/>
<organism evidence="2 3">
    <name type="scientific">Haloarchaeobius litoreus</name>
    <dbReference type="NCBI Taxonomy" id="755306"/>
    <lineage>
        <taxon>Archaea</taxon>
        <taxon>Methanobacteriati</taxon>
        <taxon>Methanobacteriota</taxon>
        <taxon>Stenosarchaea group</taxon>
        <taxon>Halobacteria</taxon>
        <taxon>Halobacteriales</taxon>
        <taxon>Halorubellaceae</taxon>
        <taxon>Haloarchaeobius</taxon>
    </lineage>
</organism>
<dbReference type="EMBL" id="JBHUDO010000004">
    <property type="protein sequence ID" value="MFD1647977.1"/>
    <property type="molecule type" value="Genomic_DNA"/>
</dbReference>
<dbReference type="Gene3D" id="3.90.320.10">
    <property type="match status" value="1"/>
</dbReference>
<name>A0ABD6DP13_9EURY</name>
<gene>
    <name evidence="2" type="ORF">ACFSBL_20015</name>
</gene>
<sequence>MSEDVSRVSPSRLATYATCPRKYEYDKEWSVESPEESRRYLDRGLAYHGAIEDTCAWATDQPESPTDDEIQTYAHEAIERRWDEHADRDEYASDAQFAYDRQVAIAGVDAYFAAAGLEHARNSVEQEGWLTCDRGDVHLRGRVDNIVRTDEGLQIIDYKGSLSGIVSGRTHNRIEAHHAGEEYHASILKSVFQAATYIEGAKATEHYEPGMDIEFTFYGVLYNVDRTPGHDGISVEVTGKSRDVGWIYEAHEDTIWSLIDDCYTGIVDGEFTPEPWEEIHENACGDCSYQGMCGDYIGAEVSLDD</sequence>
<dbReference type="InterPro" id="IPR038726">
    <property type="entry name" value="PDDEXK_AddAB-type"/>
</dbReference>
<feature type="domain" description="PD-(D/E)XK endonuclease-like" evidence="1">
    <location>
        <begin position="7"/>
        <end position="293"/>
    </location>
</feature>
<reference evidence="2 3" key="1">
    <citation type="journal article" date="2019" name="Int. J. Syst. Evol. Microbiol.">
        <title>The Global Catalogue of Microorganisms (GCM) 10K type strain sequencing project: providing services to taxonomists for standard genome sequencing and annotation.</title>
        <authorList>
            <consortium name="The Broad Institute Genomics Platform"/>
            <consortium name="The Broad Institute Genome Sequencing Center for Infectious Disease"/>
            <person name="Wu L."/>
            <person name="Ma J."/>
        </authorList>
    </citation>
    <scope>NUCLEOTIDE SEQUENCE [LARGE SCALE GENOMIC DNA]</scope>
    <source>
        <strain evidence="2 3">CGMCC 1.10390</strain>
    </source>
</reference>
<dbReference type="Proteomes" id="UP001597034">
    <property type="component" value="Unassembled WGS sequence"/>
</dbReference>
<dbReference type="InterPro" id="IPR011604">
    <property type="entry name" value="PDDEXK-like_dom_sf"/>
</dbReference>
<keyword evidence="3" id="KW-1185">Reference proteome</keyword>
<dbReference type="RefSeq" id="WP_256401546.1">
    <property type="nucleotide sequence ID" value="NZ_JANHJR010000004.1"/>
</dbReference>